<dbReference type="SUPFAM" id="SSF48264">
    <property type="entry name" value="Cytochrome P450"/>
    <property type="match status" value="1"/>
</dbReference>
<sequence>MDLSIDFVRKVAAFEHLWIAVLIGIVLLVAWYAVAPYSTFKKLGIPGPAPWPFLGNLPDYNKKPSQPFLVEKEFVEKYGRVLGFYFGRTPAYMISDVDLLKQILVKEFSKFPNRPLSAIGDGQTIFTRKGLLNVQDDDWRRIRATITPTFSALKLKQIAPLVHQSCDTLNKKLEKIAESGKIVDMWRIYGKFTMEVILASAFGVQTDIQTADDEPYTPNAERLFQSPPLSVVLSKSLADWSFSPSKQ</sequence>
<proteinExistence type="inferred from homology"/>
<keyword evidence="10" id="KW-1185">Reference proteome</keyword>
<dbReference type="GO" id="GO:0020037">
    <property type="term" value="F:heme binding"/>
    <property type="evidence" value="ECO:0007669"/>
    <property type="project" value="InterPro"/>
</dbReference>
<evidence type="ECO:0000256" key="1">
    <source>
        <dbReference type="ARBA" id="ARBA00001971"/>
    </source>
</evidence>
<evidence type="ECO:0000256" key="5">
    <source>
        <dbReference type="ARBA" id="ARBA00023002"/>
    </source>
</evidence>
<dbReference type="AlphaFoldDB" id="A0A9W9YCV8"/>
<keyword evidence="8" id="KW-0812">Transmembrane</keyword>
<reference evidence="9" key="1">
    <citation type="submission" date="2023-01" db="EMBL/GenBank/DDBJ databases">
        <title>Genome assembly of the deep-sea coral Lophelia pertusa.</title>
        <authorList>
            <person name="Herrera S."/>
            <person name="Cordes E."/>
        </authorList>
    </citation>
    <scope>NUCLEOTIDE SEQUENCE</scope>
    <source>
        <strain evidence="9">USNM1676648</strain>
        <tissue evidence="9">Polyp</tissue>
    </source>
</reference>
<keyword evidence="6" id="KW-0408">Iron</keyword>
<keyword evidence="3" id="KW-0349">Heme</keyword>
<dbReference type="PANTHER" id="PTHR24302">
    <property type="entry name" value="CYTOCHROME P450 FAMILY 3"/>
    <property type="match status" value="1"/>
</dbReference>
<dbReference type="InterPro" id="IPR002402">
    <property type="entry name" value="Cyt_P450_E_grp-II"/>
</dbReference>
<keyword evidence="8" id="KW-1133">Transmembrane helix</keyword>
<name>A0A9W9YCV8_9CNID</name>
<dbReference type="Gene3D" id="1.10.630.10">
    <property type="entry name" value="Cytochrome P450"/>
    <property type="match status" value="1"/>
</dbReference>
<evidence type="ECO:0000256" key="7">
    <source>
        <dbReference type="ARBA" id="ARBA00023033"/>
    </source>
</evidence>
<evidence type="ECO:0000256" key="2">
    <source>
        <dbReference type="ARBA" id="ARBA00010617"/>
    </source>
</evidence>
<evidence type="ECO:0000256" key="6">
    <source>
        <dbReference type="ARBA" id="ARBA00023004"/>
    </source>
</evidence>
<dbReference type="EMBL" id="MU827785">
    <property type="protein sequence ID" value="KAJ7333798.1"/>
    <property type="molecule type" value="Genomic_DNA"/>
</dbReference>
<evidence type="ECO:0000256" key="8">
    <source>
        <dbReference type="SAM" id="Phobius"/>
    </source>
</evidence>
<accession>A0A9W9YCV8</accession>
<feature type="transmembrane region" description="Helical" evidence="8">
    <location>
        <begin position="16"/>
        <end position="34"/>
    </location>
</feature>
<gene>
    <name evidence="9" type="primary">TBXAS1_10</name>
    <name evidence="9" type="ORF">OS493_015889</name>
</gene>
<keyword evidence="8" id="KW-0472">Membrane</keyword>
<protein>
    <submittedName>
        <fullName evidence="9">Thromboxane-A synthase</fullName>
    </submittedName>
</protein>
<dbReference type="InterPro" id="IPR036396">
    <property type="entry name" value="Cyt_P450_sf"/>
</dbReference>
<dbReference type="PANTHER" id="PTHR24302:SF15">
    <property type="entry name" value="FATTY-ACID PEROXYGENASE"/>
    <property type="match status" value="1"/>
</dbReference>
<dbReference type="Proteomes" id="UP001163046">
    <property type="component" value="Unassembled WGS sequence"/>
</dbReference>
<comment type="cofactor">
    <cofactor evidence="1">
        <name>heme</name>
        <dbReference type="ChEBI" id="CHEBI:30413"/>
    </cofactor>
</comment>
<dbReference type="PRINTS" id="PR00464">
    <property type="entry name" value="EP450II"/>
</dbReference>
<organism evidence="9 10">
    <name type="scientific">Desmophyllum pertusum</name>
    <dbReference type="NCBI Taxonomy" id="174260"/>
    <lineage>
        <taxon>Eukaryota</taxon>
        <taxon>Metazoa</taxon>
        <taxon>Cnidaria</taxon>
        <taxon>Anthozoa</taxon>
        <taxon>Hexacorallia</taxon>
        <taxon>Scleractinia</taxon>
        <taxon>Caryophylliina</taxon>
        <taxon>Caryophylliidae</taxon>
        <taxon>Desmophyllum</taxon>
    </lineage>
</organism>
<comment type="similarity">
    <text evidence="2">Belongs to the cytochrome P450 family.</text>
</comment>
<dbReference type="InterPro" id="IPR050705">
    <property type="entry name" value="Cytochrome_P450_3A"/>
</dbReference>
<dbReference type="OrthoDB" id="1470350at2759"/>
<evidence type="ECO:0000256" key="3">
    <source>
        <dbReference type="ARBA" id="ARBA00022617"/>
    </source>
</evidence>
<comment type="caution">
    <text evidence="9">The sequence shown here is derived from an EMBL/GenBank/DDBJ whole genome shotgun (WGS) entry which is preliminary data.</text>
</comment>
<keyword evidence="7" id="KW-0503">Monooxygenase</keyword>
<dbReference type="GO" id="GO:0008395">
    <property type="term" value="F:steroid hydroxylase activity"/>
    <property type="evidence" value="ECO:0007669"/>
    <property type="project" value="TreeGrafter"/>
</dbReference>
<keyword evidence="5" id="KW-0560">Oxidoreductase</keyword>
<dbReference type="Pfam" id="PF00067">
    <property type="entry name" value="p450"/>
    <property type="match status" value="1"/>
</dbReference>
<keyword evidence="4" id="KW-0479">Metal-binding</keyword>
<dbReference type="GO" id="GO:0005506">
    <property type="term" value="F:iron ion binding"/>
    <property type="evidence" value="ECO:0007669"/>
    <property type="project" value="InterPro"/>
</dbReference>
<evidence type="ECO:0000256" key="4">
    <source>
        <dbReference type="ARBA" id="ARBA00022723"/>
    </source>
</evidence>
<dbReference type="GO" id="GO:0016705">
    <property type="term" value="F:oxidoreductase activity, acting on paired donors, with incorporation or reduction of molecular oxygen"/>
    <property type="evidence" value="ECO:0007669"/>
    <property type="project" value="InterPro"/>
</dbReference>
<evidence type="ECO:0000313" key="10">
    <source>
        <dbReference type="Proteomes" id="UP001163046"/>
    </source>
</evidence>
<dbReference type="InterPro" id="IPR001128">
    <property type="entry name" value="Cyt_P450"/>
</dbReference>
<evidence type="ECO:0000313" key="9">
    <source>
        <dbReference type="EMBL" id="KAJ7333798.1"/>
    </source>
</evidence>